<accession>A0A1G2PUG8</accession>
<protein>
    <recommendedName>
        <fullName evidence="3">DUF1573 domain-containing protein</fullName>
    </recommendedName>
</protein>
<name>A0A1G2PUG8_9BACT</name>
<dbReference type="PANTHER" id="PTHR37833">
    <property type="entry name" value="LIPOPROTEIN-RELATED"/>
    <property type="match status" value="1"/>
</dbReference>
<dbReference type="InterPro" id="IPR013783">
    <property type="entry name" value="Ig-like_fold"/>
</dbReference>
<dbReference type="InterPro" id="IPR011467">
    <property type="entry name" value="DUF1573"/>
</dbReference>
<dbReference type="PANTHER" id="PTHR37833:SF1">
    <property type="entry name" value="SIGNAL PEPTIDE PROTEIN"/>
    <property type="match status" value="1"/>
</dbReference>
<sequence length="166" mass="17463">MKKNIIISILFCVAVVAGVVLLVAKSAATSDGGVNSGGIDSSFLSAEETYFDFGTVSMSKGKISHDFKIRNTSTNSATIKKVYTSCMCTSATLKMGDEQMGPYGMMGHGAIPTINKMMAVGEEATITVVFDPNAHGPAGVGLIQRTVTIENDGKPIEFSFKVIVTP</sequence>
<evidence type="ECO:0000313" key="2">
    <source>
        <dbReference type="Proteomes" id="UP000176951"/>
    </source>
</evidence>
<proteinExistence type="predicted"/>
<dbReference type="Proteomes" id="UP000176951">
    <property type="component" value="Unassembled WGS sequence"/>
</dbReference>
<dbReference type="Gene3D" id="2.60.40.10">
    <property type="entry name" value="Immunoglobulins"/>
    <property type="match status" value="1"/>
</dbReference>
<dbReference type="AlphaFoldDB" id="A0A1G2PUG8"/>
<gene>
    <name evidence="1" type="ORF">A3A97_02665</name>
</gene>
<dbReference type="Pfam" id="PF07610">
    <property type="entry name" value="DUF1573"/>
    <property type="match status" value="1"/>
</dbReference>
<reference evidence="1 2" key="1">
    <citation type="journal article" date="2016" name="Nat. Commun.">
        <title>Thousands of microbial genomes shed light on interconnected biogeochemical processes in an aquifer system.</title>
        <authorList>
            <person name="Anantharaman K."/>
            <person name="Brown C.T."/>
            <person name="Hug L.A."/>
            <person name="Sharon I."/>
            <person name="Castelle C.J."/>
            <person name="Probst A.J."/>
            <person name="Thomas B.C."/>
            <person name="Singh A."/>
            <person name="Wilkins M.J."/>
            <person name="Karaoz U."/>
            <person name="Brodie E.L."/>
            <person name="Williams K.H."/>
            <person name="Hubbard S.S."/>
            <person name="Banfield J.F."/>
        </authorList>
    </citation>
    <scope>NUCLEOTIDE SEQUENCE [LARGE SCALE GENOMIC DNA]</scope>
</reference>
<organism evidence="1 2">
    <name type="scientific">Candidatus Terrybacteria bacterium RIFCSPLOWO2_01_FULL_40_23</name>
    <dbReference type="NCBI Taxonomy" id="1802366"/>
    <lineage>
        <taxon>Bacteria</taxon>
        <taxon>Candidatus Terryibacteriota</taxon>
    </lineage>
</organism>
<evidence type="ECO:0008006" key="3">
    <source>
        <dbReference type="Google" id="ProtNLM"/>
    </source>
</evidence>
<comment type="caution">
    <text evidence="1">The sequence shown here is derived from an EMBL/GenBank/DDBJ whole genome shotgun (WGS) entry which is preliminary data.</text>
</comment>
<dbReference type="EMBL" id="MHSW01000015">
    <property type="protein sequence ID" value="OHA51988.1"/>
    <property type="molecule type" value="Genomic_DNA"/>
</dbReference>
<evidence type="ECO:0000313" key="1">
    <source>
        <dbReference type="EMBL" id="OHA51988.1"/>
    </source>
</evidence>